<dbReference type="Pfam" id="PF16248">
    <property type="entry name" value="DUF4905"/>
    <property type="match status" value="1"/>
</dbReference>
<sequence>MDKLQLNYSFNAHGLIWRVMYSASLKVILLEMRDGERKEVSFAALNVVTGKVLWEGLQLDDSWWVSMAGVKDGFLYFSRFDAESSIPKVSNLIKLDILEAAIIEDNQEDPIDLVSAENFILPIVYPKGVSHNTTLTEFLSSKKFLVEESDIHYLESNDKIIFVFLENSSGELRRKLLICNLSGEVIYEDTMDVDVKAQIMDSFFVAENMLLYIKDKEIWNAVPLA</sequence>
<keyword evidence="2" id="KW-1185">Reference proteome</keyword>
<reference evidence="1 2" key="1">
    <citation type="submission" date="2018-12" db="EMBL/GenBank/DDBJ databases">
        <title>Flammeovirga pectinis sp. nov., isolated from the gut of the Korean scallop, Patinopecten yessoensis.</title>
        <authorList>
            <person name="Bae J.-W."/>
            <person name="Jeong Y.-S."/>
            <person name="Kang W."/>
        </authorList>
    </citation>
    <scope>NUCLEOTIDE SEQUENCE [LARGE SCALE GENOMIC DNA]</scope>
    <source>
        <strain evidence="1 2">L12M1</strain>
    </source>
</reference>
<dbReference type="InterPro" id="IPR032595">
    <property type="entry name" value="DUF4905"/>
</dbReference>
<proteinExistence type="predicted"/>
<gene>
    <name evidence="1" type="ORF">EI427_12045</name>
</gene>
<dbReference type="Proteomes" id="UP000267268">
    <property type="component" value="Chromosome 1"/>
</dbReference>
<dbReference type="AlphaFoldDB" id="A0A3Q9FNV9"/>
<accession>A0A3Q9FNV9</accession>
<evidence type="ECO:0000313" key="2">
    <source>
        <dbReference type="Proteomes" id="UP000267268"/>
    </source>
</evidence>
<dbReference type="KEGG" id="fll:EI427_12045"/>
<evidence type="ECO:0000313" key="1">
    <source>
        <dbReference type="EMBL" id="AZQ62943.1"/>
    </source>
</evidence>
<dbReference type="OrthoDB" id="849670at2"/>
<dbReference type="EMBL" id="CP034562">
    <property type="protein sequence ID" value="AZQ62943.1"/>
    <property type="molecule type" value="Genomic_DNA"/>
</dbReference>
<protein>
    <submittedName>
        <fullName evidence="1">DUF4905 domain-containing protein</fullName>
    </submittedName>
</protein>
<dbReference type="RefSeq" id="WP_126614948.1">
    <property type="nucleotide sequence ID" value="NZ_CP034562.1"/>
</dbReference>
<name>A0A3Q9FNV9_9BACT</name>
<organism evidence="1 2">
    <name type="scientific">Flammeovirga pectinis</name>
    <dbReference type="NCBI Taxonomy" id="2494373"/>
    <lineage>
        <taxon>Bacteria</taxon>
        <taxon>Pseudomonadati</taxon>
        <taxon>Bacteroidota</taxon>
        <taxon>Cytophagia</taxon>
        <taxon>Cytophagales</taxon>
        <taxon>Flammeovirgaceae</taxon>
        <taxon>Flammeovirga</taxon>
    </lineage>
</organism>